<dbReference type="Proteomes" id="UP001328107">
    <property type="component" value="Unassembled WGS sequence"/>
</dbReference>
<feature type="non-terminal residue" evidence="2">
    <location>
        <position position="77"/>
    </location>
</feature>
<sequence length="77" mass="8929">VECCEAMLANNDACYLIMKMQMVLRVNVVNVVFPVLWPPWNLKHHFAIVARAYLSAVFRILCPFTLLCCFIECMVFD</sequence>
<keyword evidence="3" id="KW-1185">Reference proteome</keyword>
<gene>
    <name evidence="2" type="ORF">PMAYCL1PPCAC_01836</name>
</gene>
<reference evidence="3" key="1">
    <citation type="submission" date="2022-10" db="EMBL/GenBank/DDBJ databases">
        <title>Genome assembly of Pristionchus species.</title>
        <authorList>
            <person name="Yoshida K."/>
            <person name="Sommer R.J."/>
        </authorList>
    </citation>
    <scope>NUCLEOTIDE SEQUENCE [LARGE SCALE GENOMIC DNA]</scope>
    <source>
        <strain evidence="3">RS5460</strain>
    </source>
</reference>
<keyword evidence="1" id="KW-1133">Transmembrane helix</keyword>
<evidence type="ECO:0000256" key="1">
    <source>
        <dbReference type="SAM" id="Phobius"/>
    </source>
</evidence>
<feature type="transmembrane region" description="Helical" evidence="1">
    <location>
        <begin position="52"/>
        <end position="76"/>
    </location>
</feature>
<feature type="transmembrane region" description="Helical" evidence="1">
    <location>
        <begin position="22"/>
        <end position="40"/>
    </location>
</feature>
<dbReference type="EMBL" id="BTRK01000001">
    <property type="protein sequence ID" value="GMR31641.1"/>
    <property type="molecule type" value="Genomic_DNA"/>
</dbReference>
<keyword evidence="1" id="KW-0472">Membrane</keyword>
<evidence type="ECO:0000313" key="3">
    <source>
        <dbReference type="Proteomes" id="UP001328107"/>
    </source>
</evidence>
<organism evidence="2 3">
    <name type="scientific">Pristionchus mayeri</name>
    <dbReference type="NCBI Taxonomy" id="1317129"/>
    <lineage>
        <taxon>Eukaryota</taxon>
        <taxon>Metazoa</taxon>
        <taxon>Ecdysozoa</taxon>
        <taxon>Nematoda</taxon>
        <taxon>Chromadorea</taxon>
        <taxon>Rhabditida</taxon>
        <taxon>Rhabditina</taxon>
        <taxon>Diplogasteromorpha</taxon>
        <taxon>Diplogasteroidea</taxon>
        <taxon>Neodiplogasteridae</taxon>
        <taxon>Pristionchus</taxon>
    </lineage>
</organism>
<proteinExistence type="predicted"/>
<protein>
    <submittedName>
        <fullName evidence="2">Uncharacterized protein</fullName>
    </submittedName>
</protein>
<dbReference type="AlphaFoldDB" id="A0AAN5C7T6"/>
<accession>A0AAN5C7T6</accession>
<comment type="caution">
    <text evidence="2">The sequence shown here is derived from an EMBL/GenBank/DDBJ whole genome shotgun (WGS) entry which is preliminary data.</text>
</comment>
<evidence type="ECO:0000313" key="2">
    <source>
        <dbReference type="EMBL" id="GMR31641.1"/>
    </source>
</evidence>
<keyword evidence="1" id="KW-0812">Transmembrane</keyword>
<name>A0AAN5C7T6_9BILA</name>
<feature type="non-terminal residue" evidence="2">
    <location>
        <position position="1"/>
    </location>
</feature>